<evidence type="ECO:0000256" key="1">
    <source>
        <dbReference type="SAM" id="Phobius"/>
    </source>
</evidence>
<dbReference type="Proteomes" id="UP000001468">
    <property type="component" value="Segment"/>
</dbReference>
<proteinExistence type="predicted"/>
<evidence type="ECO:0000313" key="3">
    <source>
        <dbReference type="Proteomes" id="UP000001468"/>
    </source>
</evidence>
<dbReference type="GO" id="GO:0004386">
    <property type="term" value="F:helicase activity"/>
    <property type="evidence" value="ECO:0007669"/>
    <property type="project" value="UniProtKB-KW"/>
</dbReference>
<keyword evidence="1" id="KW-0812">Transmembrane</keyword>
<organism evidence="2 3">
    <name type="scientific">Vibrio phage VP4</name>
    <dbReference type="NCBI Taxonomy" id="329886"/>
    <lineage>
        <taxon>Viruses</taxon>
        <taxon>Duplodnaviria</taxon>
        <taxon>Heunggongvirae</taxon>
        <taxon>Uroviricota</taxon>
        <taxon>Caudoviricetes</taxon>
        <taxon>Autographivirales</taxon>
        <taxon>Autotranscriptaviridae</taxon>
        <taxon>Studiervirinae</taxon>
        <taxon>Chatterjeevirus</taxon>
        <taxon>Chatterjeevirus VP4</taxon>
    </lineage>
</organism>
<keyword evidence="1" id="KW-0472">Membrane</keyword>
<sequence>MKTERSLSSFITYLVRTVGLLMQTLCSLMDTLSAMFVRSMFLQVE</sequence>
<keyword evidence="2" id="KW-0067">ATP-binding</keyword>
<reference evidence="2 3" key="1">
    <citation type="submission" date="2005-05" db="EMBL/GenBank/DDBJ databases">
        <authorList>
            <person name="Wang D."/>
            <person name="Zhao Y."/>
            <person name="Li Y."/>
            <person name="Liu Z."/>
            <person name="Yan M."/>
            <person name="Li W."/>
            <person name="Liu G."/>
            <person name="Pang B."/>
            <person name="Liang W."/>
            <person name="Wang R."/>
            <person name="Diao B."/>
            <person name="Qiu H."/>
            <person name="Li J."/>
            <person name="Zhang L."/>
            <person name="Gao S."/>
            <person name="Kan B."/>
        </authorList>
    </citation>
    <scope>NUCLEOTIDE SEQUENCE [LARGE SCALE GENOMIC DNA]</scope>
</reference>
<name>Q4TVX9_9CAUD</name>
<accession>Q4TVX9</accession>
<keyword evidence="2" id="KW-0547">Nucleotide-binding</keyword>
<keyword evidence="2" id="KW-0378">Hydrolase</keyword>
<protein>
    <submittedName>
        <fullName evidence="2">Primase/helicase</fullName>
    </submittedName>
</protein>
<keyword evidence="1" id="KW-1133">Transmembrane helix</keyword>
<keyword evidence="2" id="KW-0347">Helicase</keyword>
<dbReference type="EMBL" id="DQ029335">
    <property type="protein sequence ID" value="AAY46278.1"/>
    <property type="molecule type" value="Genomic_DNA"/>
</dbReference>
<keyword evidence="3" id="KW-1185">Reference proteome</keyword>
<feature type="transmembrane region" description="Helical" evidence="1">
    <location>
        <begin position="20"/>
        <end position="41"/>
    </location>
</feature>
<evidence type="ECO:0000313" key="2">
    <source>
        <dbReference type="EMBL" id="AAY46278.1"/>
    </source>
</evidence>